<reference evidence="8 9" key="1">
    <citation type="submission" date="2016-03" db="EMBL/GenBank/DDBJ databases">
        <authorList>
            <person name="Ploux O."/>
        </authorList>
    </citation>
    <scope>NUCLEOTIDE SEQUENCE [LARGE SCALE GENOMIC DNA]</scope>
    <source>
        <strain evidence="8 9">URUG2</strain>
    </source>
</reference>
<dbReference type="AlphaFoldDB" id="A0A2D3UPZ9"/>
<dbReference type="GO" id="GO:0070979">
    <property type="term" value="P:protein K11-linked ubiquitination"/>
    <property type="evidence" value="ECO:0007669"/>
    <property type="project" value="TreeGrafter"/>
</dbReference>
<organism evidence="8 9">
    <name type="scientific">Ramularia collo-cygni</name>
    <dbReference type="NCBI Taxonomy" id="112498"/>
    <lineage>
        <taxon>Eukaryota</taxon>
        <taxon>Fungi</taxon>
        <taxon>Dikarya</taxon>
        <taxon>Ascomycota</taxon>
        <taxon>Pezizomycotina</taxon>
        <taxon>Dothideomycetes</taxon>
        <taxon>Dothideomycetidae</taxon>
        <taxon>Mycosphaerellales</taxon>
        <taxon>Mycosphaerellaceae</taxon>
        <taxon>Ramularia</taxon>
    </lineage>
</organism>
<dbReference type="EMBL" id="FJUY01000001">
    <property type="protein sequence ID" value="CZT15135.1"/>
    <property type="molecule type" value="Genomic_DNA"/>
</dbReference>
<protein>
    <recommendedName>
        <fullName evidence="2">Anaphase-promoting complex subunit 5</fullName>
    </recommendedName>
</protein>
<evidence type="ECO:0000259" key="7">
    <source>
        <dbReference type="Pfam" id="PF12862"/>
    </source>
</evidence>
<dbReference type="Proteomes" id="UP000225277">
    <property type="component" value="Unassembled WGS sequence"/>
</dbReference>
<keyword evidence="9" id="KW-1185">Reference proteome</keyword>
<dbReference type="GO" id="GO:0031145">
    <property type="term" value="P:anaphase-promoting complex-dependent catabolic process"/>
    <property type="evidence" value="ECO:0007669"/>
    <property type="project" value="TreeGrafter"/>
</dbReference>
<dbReference type="GO" id="GO:0005680">
    <property type="term" value="C:anaphase-promoting complex"/>
    <property type="evidence" value="ECO:0007669"/>
    <property type="project" value="InterPro"/>
</dbReference>
<evidence type="ECO:0000256" key="6">
    <source>
        <dbReference type="ARBA" id="ARBA00023306"/>
    </source>
</evidence>
<dbReference type="RefSeq" id="XP_023622032.1">
    <property type="nucleotide sequence ID" value="XM_023766264.1"/>
</dbReference>
<evidence type="ECO:0000256" key="4">
    <source>
        <dbReference type="ARBA" id="ARBA00022776"/>
    </source>
</evidence>
<dbReference type="STRING" id="112498.A0A2D3UPZ9"/>
<proteinExistence type="inferred from homology"/>
<evidence type="ECO:0000313" key="9">
    <source>
        <dbReference type="Proteomes" id="UP000225277"/>
    </source>
</evidence>
<dbReference type="PANTHER" id="PTHR12830:SF9">
    <property type="entry name" value="ANAPHASE-PROMOTING COMPLEX SUBUNIT 5"/>
    <property type="match status" value="1"/>
</dbReference>
<sequence length="487" mass="54312">MVSSSKSLAVSDSIPVTLNTSAVDTDMLLGFAIHQLQKVGTRVPDDVKSRLEAWVGDQLDSGTQSLHFFMAFFEHWRAGQYTMALESLHRYFDYSLASRSGTDNMRVYYQYALLHLSVLHSDFECWDESIDAMNECIATARENQDAACLNFALSWLLYLRHAHPDKNHSSYSTVSGVVGSNAGERDEVQFLKTKAREGRHWMLLSSTLLEEARLEMFSDGSLGRAHEHIVQAMYLNIQHDLRSLAPAAVIFQSSSLDRLGQSHLANRGYELATTVHMAHCPLNDKVRSACRRAYTQSQAGLFSKAISVLESIASEVSGVLKLDQKVKAYAAIVQSRRRMHHGDNDAADYYIGQLRPLRTTSDPEIVFEVNILEIELLIKQKQLERALSKTNARLAEFKGRGTVDIAQRLHLLILKSRIFGHGGQASKGFAIALRATSAAERHLIIPVFLEGLGVLGRILIDLSEFAMAKNVLESALPRLSAKLKRAN</sequence>
<accession>A0A2D3UPZ9</accession>
<evidence type="ECO:0000256" key="5">
    <source>
        <dbReference type="ARBA" id="ARBA00022786"/>
    </source>
</evidence>
<keyword evidence="6" id="KW-0131">Cell cycle</keyword>
<evidence type="ECO:0000256" key="3">
    <source>
        <dbReference type="ARBA" id="ARBA00022618"/>
    </source>
</evidence>
<comment type="similarity">
    <text evidence="1">Belongs to the APC5 family.</text>
</comment>
<evidence type="ECO:0000313" key="8">
    <source>
        <dbReference type="EMBL" id="CZT15135.1"/>
    </source>
</evidence>
<gene>
    <name evidence="8" type="ORF">RCC_01027</name>
</gene>
<dbReference type="InterPro" id="IPR026000">
    <property type="entry name" value="Apc5_dom"/>
</dbReference>
<evidence type="ECO:0000256" key="2">
    <source>
        <dbReference type="ARBA" id="ARBA00016066"/>
    </source>
</evidence>
<keyword evidence="5" id="KW-0833">Ubl conjugation pathway</keyword>
<dbReference type="Pfam" id="PF12862">
    <property type="entry name" value="ANAPC5"/>
    <property type="match status" value="1"/>
</dbReference>
<dbReference type="GO" id="GO:0045842">
    <property type="term" value="P:positive regulation of mitotic metaphase/anaphase transition"/>
    <property type="evidence" value="ECO:0007669"/>
    <property type="project" value="TreeGrafter"/>
</dbReference>
<dbReference type="InterPro" id="IPR037679">
    <property type="entry name" value="Apc5"/>
</dbReference>
<dbReference type="OrthoDB" id="2504561at2759"/>
<evidence type="ECO:0000256" key="1">
    <source>
        <dbReference type="ARBA" id="ARBA00007450"/>
    </source>
</evidence>
<feature type="domain" description="Anaphase-promoting complex subunit 5" evidence="7">
    <location>
        <begin position="68"/>
        <end position="162"/>
    </location>
</feature>
<dbReference type="GO" id="GO:0051301">
    <property type="term" value="P:cell division"/>
    <property type="evidence" value="ECO:0007669"/>
    <property type="project" value="UniProtKB-KW"/>
</dbReference>
<keyword evidence="4" id="KW-0498">Mitosis</keyword>
<keyword evidence="3" id="KW-0132">Cell division</keyword>
<dbReference type="GeneID" id="35596344"/>
<dbReference type="PANTHER" id="PTHR12830">
    <property type="entry name" value="ANAPHASE-PROMOTING COMPLEX SUBUNIT 5"/>
    <property type="match status" value="1"/>
</dbReference>
<name>A0A2D3UPZ9_9PEZI</name>